<evidence type="ECO:0000256" key="1">
    <source>
        <dbReference type="SAM" id="MobiDB-lite"/>
    </source>
</evidence>
<evidence type="ECO:0000313" key="3">
    <source>
        <dbReference type="Proteomes" id="UP000076722"/>
    </source>
</evidence>
<protein>
    <submittedName>
        <fullName evidence="2">Uncharacterized protein</fullName>
    </submittedName>
</protein>
<name>A0A164P2Z1_9AGAM</name>
<dbReference type="EMBL" id="KV419438">
    <property type="protein sequence ID" value="KZS88305.1"/>
    <property type="molecule type" value="Genomic_DNA"/>
</dbReference>
<proteinExistence type="predicted"/>
<dbReference type="AlphaFoldDB" id="A0A164P2Z1"/>
<organism evidence="2 3">
    <name type="scientific">Sistotremastrum niveocremeum HHB9708</name>
    <dbReference type="NCBI Taxonomy" id="1314777"/>
    <lineage>
        <taxon>Eukaryota</taxon>
        <taxon>Fungi</taxon>
        <taxon>Dikarya</taxon>
        <taxon>Basidiomycota</taxon>
        <taxon>Agaricomycotina</taxon>
        <taxon>Agaricomycetes</taxon>
        <taxon>Sistotremastrales</taxon>
        <taxon>Sistotremastraceae</taxon>
        <taxon>Sertulicium</taxon>
        <taxon>Sertulicium niveocremeum</taxon>
    </lineage>
</organism>
<gene>
    <name evidence="2" type="ORF">SISNIDRAFT_490315</name>
</gene>
<dbReference type="Proteomes" id="UP000076722">
    <property type="component" value="Unassembled WGS sequence"/>
</dbReference>
<keyword evidence="3" id="KW-1185">Reference proteome</keyword>
<feature type="compositionally biased region" description="Polar residues" evidence="1">
    <location>
        <begin position="121"/>
        <end position="131"/>
    </location>
</feature>
<feature type="compositionally biased region" description="Low complexity" evidence="1">
    <location>
        <begin position="97"/>
        <end position="108"/>
    </location>
</feature>
<feature type="compositionally biased region" description="Low complexity" evidence="1">
    <location>
        <begin position="1"/>
        <end position="17"/>
    </location>
</feature>
<reference evidence="2 3" key="1">
    <citation type="journal article" date="2016" name="Mol. Biol. Evol.">
        <title>Comparative Genomics of Early-Diverging Mushroom-Forming Fungi Provides Insights into the Origins of Lignocellulose Decay Capabilities.</title>
        <authorList>
            <person name="Nagy L.G."/>
            <person name="Riley R."/>
            <person name="Tritt A."/>
            <person name="Adam C."/>
            <person name="Daum C."/>
            <person name="Floudas D."/>
            <person name="Sun H."/>
            <person name="Yadav J.S."/>
            <person name="Pangilinan J."/>
            <person name="Larsson K.H."/>
            <person name="Matsuura K."/>
            <person name="Barry K."/>
            <person name="Labutti K."/>
            <person name="Kuo R."/>
            <person name="Ohm R.A."/>
            <person name="Bhattacharya S.S."/>
            <person name="Shirouzu T."/>
            <person name="Yoshinaga Y."/>
            <person name="Martin F.M."/>
            <person name="Grigoriev I.V."/>
            <person name="Hibbett D.S."/>
        </authorList>
    </citation>
    <scope>NUCLEOTIDE SEQUENCE [LARGE SCALE GENOMIC DNA]</scope>
    <source>
        <strain evidence="2 3">HHB9708</strain>
    </source>
</reference>
<feature type="region of interest" description="Disordered" evidence="1">
    <location>
        <begin position="88"/>
        <end position="131"/>
    </location>
</feature>
<feature type="region of interest" description="Disordered" evidence="1">
    <location>
        <begin position="1"/>
        <end position="72"/>
    </location>
</feature>
<sequence length="131" mass="14123">MSMPNGTSNNSNSNGHNVTRPPPTRSASHIAIFGPPQPDTINTSPTARPLISPIDTRHRPMPGAPWGPNPVYMPDMYAMFRAEFAHLLKKPKPPSSAPSSENSSPDESSTNRAFDHLDATRANSEGPNPAR</sequence>
<accession>A0A164P2Z1</accession>
<evidence type="ECO:0000313" key="2">
    <source>
        <dbReference type="EMBL" id="KZS88305.1"/>
    </source>
</evidence>